<keyword evidence="1" id="KW-1133">Transmembrane helix</keyword>
<keyword evidence="1" id="KW-0812">Transmembrane</keyword>
<keyword evidence="3" id="KW-1185">Reference proteome</keyword>
<dbReference type="KEGG" id="dfl:DFE_2845"/>
<name>A0A2Z6B270_9BACT</name>
<evidence type="ECO:0000313" key="2">
    <source>
        <dbReference type="EMBL" id="BBD09571.1"/>
    </source>
</evidence>
<organism evidence="2 3">
    <name type="scientific">Desulfovibrio ferrophilus</name>
    <dbReference type="NCBI Taxonomy" id="241368"/>
    <lineage>
        <taxon>Bacteria</taxon>
        <taxon>Pseudomonadati</taxon>
        <taxon>Thermodesulfobacteriota</taxon>
        <taxon>Desulfovibrionia</taxon>
        <taxon>Desulfovibrionales</taxon>
        <taxon>Desulfovibrionaceae</taxon>
        <taxon>Desulfovibrio</taxon>
    </lineage>
</organism>
<dbReference type="Proteomes" id="UP000269883">
    <property type="component" value="Chromosome"/>
</dbReference>
<proteinExistence type="predicted"/>
<evidence type="ECO:0000313" key="3">
    <source>
        <dbReference type="Proteomes" id="UP000269883"/>
    </source>
</evidence>
<protein>
    <submittedName>
        <fullName evidence="2">Uncharacterized protein</fullName>
    </submittedName>
</protein>
<feature type="transmembrane region" description="Helical" evidence="1">
    <location>
        <begin position="6"/>
        <end position="26"/>
    </location>
</feature>
<dbReference type="AlphaFoldDB" id="A0A2Z6B270"/>
<gene>
    <name evidence="2" type="ORF">DFE_2845</name>
</gene>
<reference evidence="2 3" key="1">
    <citation type="journal article" date="2018" name="Sci. Adv.">
        <title>Multi-heme cytochromes provide a pathway for survival in energy-limited environments.</title>
        <authorList>
            <person name="Deng X."/>
            <person name="Dohmae N."/>
            <person name="Nealson K.H."/>
            <person name="Hashimoto K."/>
            <person name="Okamoto A."/>
        </authorList>
    </citation>
    <scope>NUCLEOTIDE SEQUENCE [LARGE SCALE GENOMIC DNA]</scope>
    <source>
        <strain evidence="2 3">IS5</strain>
    </source>
</reference>
<sequence>MLFEIVLLYFAGTIDAIMIMSGIAMASMRKLAVFKRDVRMKYNNIKI</sequence>
<accession>A0A2Z6B270</accession>
<dbReference type="EMBL" id="AP017378">
    <property type="protein sequence ID" value="BBD09571.1"/>
    <property type="molecule type" value="Genomic_DNA"/>
</dbReference>
<evidence type="ECO:0000256" key="1">
    <source>
        <dbReference type="SAM" id="Phobius"/>
    </source>
</evidence>
<keyword evidence="1" id="KW-0472">Membrane</keyword>